<keyword evidence="3" id="KW-1185">Reference proteome</keyword>
<feature type="transmembrane region" description="Helical" evidence="1">
    <location>
        <begin position="217"/>
        <end position="234"/>
    </location>
</feature>
<protein>
    <submittedName>
        <fullName evidence="2">Uncharacterized protein</fullName>
    </submittedName>
</protein>
<keyword evidence="1" id="KW-0812">Transmembrane</keyword>
<name>A0A2G9UFB9_TELCI</name>
<reference evidence="2 3" key="1">
    <citation type="submission" date="2015-09" db="EMBL/GenBank/DDBJ databases">
        <title>Draft genome of the parasitic nematode Teladorsagia circumcincta isolate WARC Sus (inbred).</title>
        <authorList>
            <person name="Mitreva M."/>
        </authorList>
    </citation>
    <scope>NUCLEOTIDE SEQUENCE [LARGE SCALE GENOMIC DNA]</scope>
    <source>
        <strain evidence="2 3">S</strain>
    </source>
</reference>
<keyword evidence="1" id="KW-1133">Transmembrane helix</keyword>
<feature type="non-terminal residue" evidence="2">
    <location>
        <position position="361"/>
    </location>
</feature>
<proteinExistence type="predicted"/>
<dbReference type="EMBL" id="KZ346853">
    <property type="protein sequence ID" value="PIO68927.1"/>
    <property type="molecule type" value="Genomic_DNA"/>
</dbReference>
<evidence type="ECO:0000313" key="2">
    <source>
        <dbReference type="EMBL" id="PIO68927.1"/>
    </source>
</evidence>
<evidence type="ECO:0000313" key="3">
    <source>
        <dbReference type="Proteomes" id="UP000230423"/>
    </source>
</evidence>
<keyword evidence="1" id="KW-0472">Membrane</keyword>
<dbReference type="GO" id="GO:0016409">
    <property type="term" value="F:palmitoyltransferase activity"/>
    <property type="evidence" value="ECO:0007669"/>
    <property type="project" value="TreeGrafter"/>
</dbReference>
<dbReference type="InterPro" id="IPR051085">
    <property type="entry name" value="MB_O-acyltransferase"/>
</dbReference>
<dbReference type="GO" id="GO:0005783">
    <property type="term" value="C:endoplasmic reticulum"/>
    <property type="evidence" value="ECO:0007669"/>
    <property type="project" value="TreeGrafter"/>
</dbReference>
<dbReference type="PANTHER" id="PTHR13285:SF18">
    <property type="entry name" value="PROTEIN-CYSTEINE N-PALMITOYLTRANSFERASE RASP"/>
    <property type="match status" value="1"/>
</dbReference>
<feature type="transmembrane region" description="Helical" evidence="1">
    <location>
        <begin position="246"/>
        <end position="266"/>
    </location>
</feature>
<organism evidence="2 3">
    <name type="scientific">Teladorsagia circumcincta</name>
    <name type="common">Brown stomach worm</name>
    <name type="synonym">Ostertagia circumcincta</name>
    <dbReference type="NCBI Taxonomy" id="45464"/>
    <lineage>
        <taxon>Eukaryota</taxon>
        <taxon>Metazoa</taxon>
        <taxon>Ecdysozoa</taxon>
        <taxon>Nematoda</taxon>
        <taxon>Chromadorea</taxon>
        <taxon>Rhabditida</taxon>
        <taxon>Rhabditina</taxon>
        <taxon>Rhabditomorpha</taxon>
        <taxon>Strongyloidea</taxon>
        <taxon>Trichostrongylidae</taxon>
        <taxon>Teladorsagia</taxon>
    </lineage>
</organism>
<dbReference type="Proteomes" id="UP000230423">
    <property type="component" value="Unassembled WGS sequence"/>
</dbReference>
<sequence>MPGDYVIGNAEKDDLDDALVRERSNISLHLPNLPIYCLECGKREALIHTRTAAPHGKVPMSSSSKLLHYDAGSEHTGDDGLKVYNATEMGNLPYARCFKNPDEEEQCVCPQAMCNAVMPPEMATKTRKCKNGMKFSPNAQAVFMGEKLTEAIRGGIGTDSKSAQCVLILAAFAAIVTALTAATRSIVVPWVLCISFILKGTELLPFTMENHTFYREFNVYLYGAIKILNFALYLCNNKEKKYSDVWMDHLVYMTYLPYAMTLIVLFEDFSSQLQQRLTRAATDCTDLRFVGFFAVRMFFWYFVFEFILHFIYVHSLYNSPVDIIHRLSNYELAAVSYVTGQLFYMKYVVLFGLPSLFAYLD</sequence>
<feature type="transmembrane region" description="Helical" evidence="1">
    <location>
        <begin position="342"/>
        <end position="360"/>
    </location>
</feature>
<dbReference type="PANTHER" id="PTHR13285">
    <property type="entry name" value="ACYLTRANSFERASE"/>
    <property type="match status" value="1"/>
</dbReference>
<dbReference type="OrthoDB" id="420606at2759"/>
<feature type="transmembrane region" description="Helical" evidence="1">
    <location>
        <begin position="287"/>
        <end position="312"/>
    </location>
</feature>
<evidence type="ECO:0000256" key="1">
    <source>
        <dbReference type="SAM" id="Phobius"/>
    </source>
</evidence>
<gene>
    <name evidence="2" type="ORF">TELCIR_09269</name>
</gene>
<accession>A0A2G9UFB9</accession>
<dbReference type="AlphaFoldDB" id="A0A2G9UFB9"/>
<feature type="transmembrane region" description="Helical" evidence="1">
    <location>
        <begin position="163"/>
        <end position="181"/>
    </location>
</feature>